<dbReference type="InterPro" id="IPR004158">
    <property type="entry name" value="DUF247_pln"/>
</dbReference>
<accession>A0A067F9X8</accession>
<sequence length="364" mass="42022">MVSIGPFHHGKEELKAMEEHKQRYLKCFLQRTKVSMARFLAFIKEREAELLSCYAETIHNLQSDDFVKMVLVDAVFLIEFFLRVYKPDCRTDDDPIFGRSFLYADVRHEILLLENQLPLFIPNDLFNLAKTTTFETNLDDIVGYLPIQENLLEINFSKAKHFVDLLILCLQPSQSRAVIALKDLNIPSVKKLDQAGIKFKRGSSKDLLDIKFNEGILEIPFLRVDETTERLYRNVLAFENMHCYTGYFNDYILMMNYLVSTPKDAELLLQNEIIGLGDTEAVPTVFRNLGKDCAIYYFHFQYSAVLANLQAYCKSHKLKATFKQNYLTLKQNYCNTLWASISVIAAVILLLLTFIQTVCSLIAL</sequence>
<keyword evidence="1" id="KW-1133">Transmembrane helix</keyword>
<organism evidence="2 3">
    <name type="scientific">Citrus sinensis</name>
    <name type="common">Sweet orange</name>
    <name type="synonym">Citrus aurantium var. sinensis</name>
    <dbReference type="NCBI Taxonomy" id="2711"/>
    <lineage>
        <taxon>Eukaryota</taxon>
        <taxon>Viridiplantae</taxon>
        <taxon>Streptophyta</taxon>
        <taxon>Embryophyta</taxon>
        <taxon>Tracheophyta</taxon>
        <taxon>Spermatophyta</taxon>
        <taxon>Magnoliopsida</taxon>
        <taxon>eudicotyledons</taxon>
        <taxon>Gunneridae</taxon>
        <taxon>Pentapetalae</taxon>
        <taxon>rosids</taxon>
        <taxon>malvids</taxon>
        <taxon>Sapindales</taxon>
        <taxon>Rutaceae</taxon>
        <taxon>Aurantioideae</taxon>
        <taxon>Citrus</taxon>
    </lineage>
</organism>
<keyword evidence="1" id="KW-0812">Transmembrane</keyword>
<keyword evidence="1" id="KW-0472">Membrane</keyword>
<keyword evidence="3" id="KW-1185">Reference proteome</keyword>
<dbReference type="PANTHER" id="PTHR31170">
    <property type="entry name" value="BNAC04G53230D PROTEIN"/>
    <property type="match status" value="1"/>
</dbReference>
<dbReference type="Pfam" id="PF03140">
    <property type="entry name" value="DUF247"/>
    <property type="match status" value="1"/>
</dbReference>
<dbReference type="Proteomes" id="UP000027120">
    <property type="component" value="Unassembled WGS sequence"/>
</dbReference>
<evidence type="ECO:0000256" key="1">
    <source>
        <dbReference type="SAM" id="Phobius"/>
    </source>
</evidence>
<feature type="transmembrane region" description="Helical" evidence="1">
    <location>
        <begin position="337"/>
        <end position="363"/>
    </location>
</feature>
<dbReference type="EMBL" id="KK784915">
    <property type="protein sequence ID" value="KDO62955.1"/>
    <property type="molecule type" value="Genomic_DNA"/>
</dbReference>
<protein>
    <submittedName>
        <fullName evidence="2">Uncharacterized protein</fullName>
    </submittedName>
</protein>
<reference evidence="2 3" key="1">
    <citation type="submission" date="2014-04" db="EMBL/GenBank/DDBJ databases">
        <authorList>
            <consortium name="International Citrus Genome Consortium"/>
            <person name="Gmitter F."/>
            <person name="Chen C."/>
            <person name="Farmerie W."/>
            <person name="Harkins T."/>
            <person name="Desany B."/>
            <person name="Mohiuddin M."/>
            <person name="Kodira C."/>
            <person name="Borodovsky M."/>
            <person name="Lomsadze A."/>
            <person name="Burns P."/>
            <person name="Jenkins J."/>
            <person name="Prochnik S."/>
            <person name="Shu S."/>
            <person name="Chapman J."/>
            <person name="Pitluck S."/>
            <person name="Schmutz J."/>
            <person name="Rokhsar D."/>
        </authorList>
    </citation>
    <scope>NUCLEOTIDE SEQUENCE</scope>
</reference>
<dbReference type="PANTHER" id="PTHR31170:SF25">
    <property type="entry name" value="BNAA09G04570D PROTEIN"/>
    <property type="match status" value="1"/>
</dbReference>
<evidence type="ECO:0000313" key="3">
    <source>
        <dbReference type="Proteomes" id="UP000027120"/>
    </source>
</evidence>
<name>A0A067F9X8_CITSI</name>
<dbReference type="STRING" id="2711.A0A067F9X8"/>
<proteinExistence type="predicted"/>
<evidence type="ECO:0000313" key="2">
    <source>
        <dbReference type="EMBL" id="KDO62955.1"/>
    </source>
</evidence>
<gene>
    <name evidence="2" type="ORF">CISIN_1g036353mg</name>
</gene>
<dbReference type="AlphaFoldDB" id="A0A067F9X8"/>